<dbReference type="RefSeq" id="XP_005822270.1">
    <property type="nucleotide sequence ID" value="XM_005822213.1"/>
</dbReference>
<dbReference type="PANTHER" id="PTHR11042">
    <property type="entry name" value="EUKARYOTIC TRANSLATION INITIATION FACTOR 2-ALPHA KINASE EIF2-ALPHA KINASE -RELATED"/>
    <property type="match status" value="1"/>
</dbReference>
<dbReference type="eggNOG" id="KOG0583">
    <property type="taxonomic scope" value="Eukaryota"/>
</dbReference>
<dbReference type="GO" id="GO:0005524">
    <property type="term" value="F:ATP binding"/>
    <property type="evidence" value="ECO:0007669"/>
    <property type="project" value="UniProtKB-UniRule"/>
</dbReference>
<keyword evidence="7" id="KW-0723">Serine/threonine-protein kinase</keyword>
<dbReference type="EnsemblProtists" id="EKX35290">
    <property type="protein sequence ID" value="EKX35290"/>
    <property type="gene ID" value="GUITHDRAFT_39801"/>
</dbReference>
<dbReference type="InterPro" id="IPR050339">
    <property type="entry name" value="CC_SR_Kinase"/>
</dbReference>
<evidence type="ECO:0000313" key="11">
    <source>
        <dbReference type="Proteomes" id="UP000011087"/>
    </source>
</evidence>
<dbReference type="GO" id="GO:0004674">
    <property type="term" value="F:protein serine/threonine kinase activity"/>
    <property type="evidence" value="ECO:0007669"/>
    <property type="project" value="UniProtKB-KW"/>
</dbReference>
<dbReference type="OMA" id="FASAGXQ"/>
<reference evidence="10" key="3">
    <citation type="submission" date="2015-06" db="UniProtKB">
        <authorList>
            <consortium name="EnsemblProtists"/>
        </authorList>
    </citation>
    <scope>IDENTIFICATION</scope>
</reference>
<dbReference type="SMART" id="SM00220">
    <property type="entry name" value="S_TKc"/>
    <property type="match status" value="1"/>
</dbReference>
<protein>
    <recommendedName>
        <fullName evidence="8">Protein kinase domain-containing protein</fullName>
    </recommendedName>
</protein>
<reference evidence="11" key="2">
    <citation type="submission" date="2012-11" db="EMBL/GenBank/DDBJ databases">
        <authorList>
            <person name="Kuo A."/>
            <person name="Curtis B.A."/>
            <person name="Tanifuji G."/>
            <person name="Burki F."/>
            <person name="Gruber A."/>
            <person name="Irimia M."/>
            <person name="Maruyama S."/>
            <person name="Arias M.C."/>
            <person name="Ball S.G."/>
            <person name="Gile G.H."/>
            <person name="Hirakawa Y."/>
            <person name="Hopkins J.F."/>
            <person name="Rensing S.A."/>
            <person name="Schmutz J."/>
            <person name="Symeonidi A."/>
            <person name="Elias M."/>
            <person name="Eveleigh R.J."/>
            <person name="Herman E.K."/>
            <person name="Klute M.J."/>
            <person name="Nakayama T."/>
            <person name="Obornik M."/>
            <person name="Reyes-Prieto A."/>
            <person name="Armbrust E.V."/>
            <person name="Aves S.J."/>
            <person name="Beiko R.G."/>
            <person name="Coutinho P."/>
            <person name="Dacks J.B."/>
            <person name="Durnford D.G."/>
            <person name="Fast N.M."/>
            <person name="Green B.R."/>
            <person name="Grisdale C."/>
            <person name="Hempe F."/>
            <person name="Henrissat B."/>
            <person name="Hoppner M.P."/>
            <person name="Ishida K.-I."/>
            <person name="Kim E."/>
            <person name="Koreny L."/>
            <person name="Kroth P.G."/>
            <person name="Liu Y."/>
            <person name="Malik S.-B."/>
            <person name="Maier U.G."/>
            <person name="McRose D."/>
            <person name="Mock T."/>
            <person name="Neilson J.A."/>
            <person name="Onodera N.T."/>
            <person name="Poole A.M."/>
            <person name="Pritham E.J."/>
            <person name="Richards T.A."/>
            <person name="Rocap G."/>
            <person name="Roy S.W."/>
            <person name="Sarai C."/>
            <person name="Schaack S."/>
            <person name="Shirato S."/>
            <person name="Slamovits C.H."/>
            <person name="Spencer D.F."/>
            <person name="Suzuki S."/>
            <person name="Worden A.Z."/>
            <person name="Zauner S."/>
            <person name="Barry K."/>
            <person name="Bell C."/>
            <person name="Bharti A.K."/>
            <person name="Crow J.A."/>
            <person name="Grimwood J."/>
            <person name="Kramer R."/>
            <person name="Lindquist E."/>
            <person name="Lucas S."/>
            <person name="Salamov A."/>
            <person name="McFadden G.I."/>
            <person name="Lane C.E."/>
            <person name="Keeling P.J."/>
            <person name="Gray M.W."/>
            <person name="Grigoriev I.V."/>
            <person name="Archibald J.M."/>
        </authorList>
    </citation>
    <scope>NUCLEOTIDE SEQUENCE</scope>
    <source>
        <strain evidence="11">CCMP2712</strain>
    </source>
</reference>
<feature type="binding site" evidence="6">
    <location>
        <position position="33"/>
    </location>
    <ligand>
        <name>ATP</name>
        <dbReference type="ChEBI" id="CHEBI:30616"/>
    </ligand>
</feature>
<evidence type="ECO:0000313" key="9">
    <source>
        <dbReference type="EMBL" id="EKX35290.1"/>
    </source>
</evidence>
<keyword evidence="1" id="KW-0808">Transferase</keyword>
<dbReference type="HOGENOM" id="CLU_000288_63_23_1"/>
<dbReference type="PROSITE" id="PS00108">
    <property type="entry name" value="PROTEIN_KINASE_ST"/>
    <property type="match status" value="1"/>
</dbReference>
<dbReference type="PROSITE" id="PS50011">
    <property type="entry name" value="PROTEIN_KINASE_DOM"/>
    <property type="match status" value="1"/>
</dbReference>
<dbReference type="KEGG" id="gtt:GUITHDRAFT_39801"/>
<name>L1IHL9_GUITC</name>
<dbReference type="Gene3D" id="1.10.510.10">
    <property type="entry name" value="Transferase(Phosphotransferase) domain 1"/>
    <property type="match status" value="1"/>
</dbReference>
<evidence type="ECO:0000256" key="3">
    <source>
        <dbReference type="ARBA" id="ARBA00022777"/>
    </source>
</evidence>
<dbReference type="GO" id="GO:0005634">
    <property type="term" value="C:nucleus"/>
    <property type="evidence" value="ECO:0007669"/>
    <property type="project" value="TreeGrafter"/>
</dbReference>
<evidence type="ECO:0000256" key="6">
    <source>
        <dbReference type="PROSITE-ProRule" id="PRU10141"/>
    </source>
</evidence>
<evidence type="ECO:0000256" key="7">
    <source>
        <dbReference type="RuleBase" id="RU000304"/>
    </source>
</evidence>
<evidence type="ECO:0000256" key="4">
    <source>
        <dbReference type="ARBA" id="ARBA00022840"/>
    </source>
</evidence>
<dbReference type="SUPFAM" id="SSF56112">
    <property type="entry name" value="Protein kinase-like (PK-like)"/>
    <property type="match status" value="1"/>
</dbReference>
<dbReference type="Pfam" id="PF00069">
    <property type="entry name" value="Pkinase"/>
    <property type="match status" value="1"/>
</dbReference>
<evidence type="ECO:0000313" key="10">
    <source>
        <dbReference type="EnsemblProtists" id="EKX35290"/>
    </source>
</evidence>
<dbReference type="Proteomes" id="UP000011087">
    <property type="component" value="Unassembled WGS sequence"/>
</dbReference>
<reference evidence="9 11" key="1">
    <citation type="journal article" date="2012" name="Nature">
        <title>Algal genomes reveal evolutionary mosaicism and the fate of nucleomorphs.</title>
        <authorList>
            <consortium name="DOE Joint Genome Institute"/>
            <person name="Curtis B.A."/>
            <person name="Tanifuji G."/>
            <person name="Burki F."/>
            <person name="Gruber A."/>
            <person name="Irimia M."/>
            <person name="Maruyama S."/>
            <person name="Arias M.C."/>
            <person name="Ball S.G."/>
            <person name="Gile G.H."/>
            <person name="Hirakawa Y."/>
            <person name="Hopkins J.F."/>
            <person name="Kuo A."/>
            <person name="Rensing S.A."/>
            <person name="Schmutz J."/>
            <person name="Symeonidi A."/>
            <person name="Elias M."/>
            <person name="Eveleigh R.J."/>
            <person name="Herman E.K."/>
            <person name="Klute M.J."/>
            <person name="Nakayama T."/>
            <person name="Obornik M."/>
            <person name="Reyes-Prieto A."/>
            <person name="Armbrust E.V."/>
            <person name="Aves S.J."/>
            <person name="Beiko R.G."/>
            <person name="Coutinho P."/>
            <person name="Dacks J.B."/>
            <person name="Durnford D.G."/>
            <person name="Fast N.M."/>
            <person name="Green B.R."/>
            <person name="Grisdale C.J."/>
            <person name="Hempel F."/>
            <person name="Henrissat B."/>
            <person name="Hoppner M.P."/>
            <person name="Ishida K."/>
            <person name="Kim E."/>
            <person name="Koreny L."/>
            <person name="Kroth P.G."/>
            <person name="Liu Y."/>
            <person name="Malik S.B."/>
            <person name="Maier U.G."/>
            <person name="McRose D."/>
            <person name="Mock T."/>
            <person name="Neilson J.A."/>
            <person name="Onodera N.T."/>
            <person name="Poole A.M."/>
            <person name="Pritham E.J."/>
            <person name="Richards T.A."/>
            <person name="Rocap G."/>
            <person name="Roy S.W."/>
            <person name="Sarai C."/>
            <person name="Schaack S."/>
            <person name="Shirato S."/>
            <person name="Slamovits C.H."/>
            <person name="Spencer D.F."/>
            <person name="Suzuki S."/>
            <person name="Worden A.Z."/>
            <person name="Zauner S."/>
            <person name="Barry K."/>
            <person name="Bell C."/>
            <person name="Bharti A.K."/>
            <person name="Crow J.A."/>
            <person name="Grimwood J."/>
            <person name="Kramer R."/>
            <person name="Lindquist E."/>
            <person name="Lucas S."/>
            <person name="Salamov A."/>
            <person name="McFadden G.I."/>
            <person name="Lane C.E."/>
            <person name="Keeling P.J."/>
            <person name="Gray M.W."/>
            <person name="Grigoriev I.V."/>
            <person name="Archibald J.M."/>
        </authorList>
    </citation>
    <scope>NUCLEOTIDE SEQUENCE</scope>
    <source>
        <strain evidence="9 11">CCMP2712</strain>
    </source>
</reference>
<keyword evidence="4 6" id="KW-0067">ATP-binding</keyword>
<dbReference type="InterPro" id="IPR000719">
    <property type="entry name" value="Prot_kinase_dom"/>
</dbReference>
<keyword evidence="3" id="KW-0418">Kinase</keyword>
<feature type="domain" description="Protein kinase" evidence="8">
    <location>
        <begin position="1"/>
        <end position="215"/>
    </location>
</feature>
<proteinExistence type="inferred from homology"/>
<feature type="non-terminal residue" evidence="9">
    <location>
        <position position="215"/>
    </location>
</feature>
<keyword evidence="11" id="KW-1185">Reference proteome</keyword>
<dbReference type="PROSITE" id="PS00107">
    <property type="entry name" value="PROTEIN_KINASE_ATP"/>
    <property type="match status" value="1"/>
</dbReference>
<feature type="non-terminal residue" evidence="9">
    <location>
        <position position="1"/>
    </location>
</feature>
<dbReference type="GO" id="GO:0005737">
    <property type="term" value="C:cytoplasm"/>
    <property type="evidence" value="ECO:0007669"/>
    <property type="project" value="TreeGrafter"/>
</dbReference>
<dbReference type="PaxDb" id="55529-EKX35290"/>
<evidence type="ECO:0000256" key="1">
    <source>
        <dbReference type="ARBA" id="ARBA00022679"/>
    </source>
</evidence>
<evidence type="ECO:0000256" key="5">
    <source>
        <dbReference type="ARBA" id="ARBA00037982"/>
    </source>
</evidence>
<accession>L1IHL9</accession>
<dbReference type="GeneID" id="17292019"/>
<dbReference type="AlphaFoldDB" id="L1IHL9"/>
<comment type="similarity">
    <text evidence="5">Belongs to the protein kinase superfamily. Ser/Thr protein kinase family. GCN2 subfamily.</text>
</comment>
<dbReference type="InterPro" id="IPR017441">
    <property type="entry name" value="Protein_kinase_ATP_BS"/>
</dbReference>
<evidence type="ECO:0000256" key="2">
    <source>
        <dbReference type="ARBA" id="ARBA00022741"/>
    </source>
</evidence>
<gene>
    <name evidence="9" type="ORF">GUITHDRAFT_39801</name>
</gene>
<evidence type="ECO:0000259" key="8">
    <source>
        <dbReference type="PROSITE" id="PS50011"/>
    </source>
</evidence>
<dbReference type="OrthoDB" id="1668230at2759"/>
<organism evidence="9">
    <name type="scientific">Guillardia theta (strain CCMP2712)</name>
    <name type="common">Cryptophyte</name>
    <dbReference type="NCBI Taxonomy" id="905079"/>
    <lineage>
        <taxon>Eukaryota</taxon>
        <taxon>Cryptophyceae</taxon>
        <taxon>Pyrenomonadales</taxon>
        <taxon>Geminigeraceae</taxon>
        <taxon>Guillardia</taxon>
    </lineage>
</organism>
<dbReference type="EMBL" id="JH993093">
    <property type="protein sequence ID" value="EKX35290.1"/>
    <property type="molecule type" value="Genomic_DNA"/>
</dbReference>
<sequence>LDLLGSGNFGSVYKARTTFRASEGAKITCVVKKVKVDLEHDINDASEALQEVKSLIKLDSHPFIVAYMDVWLHRDNPANAFIPPTTELCLMMEFCPNGDLFDRLEKLRESEGDEAEKLTVNKIMTWFAQLTDAVQFFHSKGITHCDLKLENIFLTEDDNVKVGDFGLSLQRPDVDMWGSTNMSSRGTPDYMAPECWHDNSKYTSKVDVWSVGVIL</sequence>
<dbReference type="InterPro" id="IPR008271">
    <property type="entry name" value="Ser/Thr_kinase_AS"/>
</dbReference>
<dbReference type="InterPro" id="IPR011009">
    <property type="entry name" value="Kinase-like_dom_sf"/>
</dbReference>
<keyword evidence="2 6" id="KW-0547">Nucleotide-binding</keyword>